<protein>
    <recommendedName>
        <fullName evidence="2">PRELI/MSF1 domain-containing protein</fullName>
    </recommendedName>
</protein>
<dbReference type="InterPro" id="IPR037365">
    <property type="entry name" value="Slowmo/Ups"/>
</dbReference>
<dbReference type="Proteomes" id="UP001221413">
    <property type="component" value="Unassembled WGS sequence"/>
</dbReference>
<feature type="region of interest" description="Disordered" evidence="1">
    <location>
        <begin position="69"/>
        <end position="102"/>
    </location>
</feature>
<evidence type="ECO:0000313" key="3">
    <source>
        <dbReference type="EMBL" id="KAJ6264332.1"/>
    </source>
</evidence>
<comment type="caution">
    <text evidence="3">The sequence shown here is derived from an EMBL/GenBank/DDBJ whole genome shotgun (WGS) entry which is preliminary data.</text>
</comment>
<reference evidence="3" key="1">
    <citation type="submission" date="2023-01" db="EMBL/GenBank/DDBJ databases">
        <title>The chitinases involved in constricting ring structure development in the nematode-trapping fungus Drechslerella dactyloides.</title>
        <authorList>
            <person name="Wang R."/>
            <person name="Zhang L."/>
            <person name="Tang P."/>
            <person name="Li S."/>
            <person name="Liang L."/>
        </authorList>
    </citation>
    <scope>NUCLEOTIDE SEQUENCE</scope>
    <source>
        <strain evidence="3">YMF1.00031</strain>
    </source>
</reference>
<dbReference type="GO" id="GO:0005758">
    <property type="term" value="C:mitochondrial intermembrane space"/>
    <property type="evidence" value="ECO:0007669"/>
    <property type="project" value="InterPro"/>
</dbReference>
<keyword evidence="4" id="KW-1185">Reference proteome</keyword>
<dbReference type="PROSITE" id="PS50904">
    <property type="entry name" value="PRELI_MSF1"/>
    <property type="match status" value="1"/>
</dbReference>
<sequence length="475" mass="52088">MARIQSVRPVDQQGPGIGNSFTADYLLTFCNWRAGHSAALDRSPPRTNDTGFVFVMLASVAASGLTANPVRTASSKRPAADWPGRKGRPFDAAAPLPRPGEARNPVEIHEVDVQGKGRDDGCRLQLSPPGSVPPDHILTSSSLSSSSVIYLRRANRLGTFRISLVRVCWRAPFQLAARLSQKKFLSLADAFLLAEQQPIKFTSTRSSPLAPSPISTTIANFSPPNPPRAACLSTRRQTALRPLVTASGSGNSPISSQPLSDLALLLLISRYLPALPLTMKVFESRCTFDYSWEEVSRANWRKYCAWNDKASHVVSVDTLSRSVDPATGILRTERLIACKQSVPRWLMMVVGGADVSYVREISYVDPVAKTVRMESQNLTFSNLLSVFETVTYRPDPTSPETKTLFEQDAQFKAAGGFSRLCNKIEDWSVERFGQNASMGREGFESVLRMSRQAWNDLRDQNSTLAVAGTASAPSY</sequence>
<organism evidence="3 4">
    <name type="scientific">Drechslerella dactyloides</name>
    <name type="common">Nematode-trapping fungus</name>
    <name type="synonym">Arthrobotrys dactyloides</name>
    <dbReference type="NCBI Taxonomy" id="74499"/>
    <lineage>
        <taxon>Eukaryota</taxon>
        <taxon>Fungi</taxon>
        <taxon>Dikarya</taxon>
        <taxon>Ascomycota</taxon>
        <taxon>Pezizomycotina</taxon>
        <taxon>Orbiliomycetes</taxon>
        <taxon>Orbiliales</taxon>
        <taxon>Orbiliaceae</taxon>
        <taxon>Drechslerella</taxon>
    </lineage>
</organism>
<dbReference type="PANTHER" id="PTHR11158">
    <property type="entry name" value="MSF1/PX19 RELATED"/>
    <property type="match status" value="1"/>
</dbReference>
<evidence type="ECO:0000313" key="4">
    <source>
        <dbReference type="Proteomes" id="UP001221413"/>
    </source>
</evidence>
<evidence type="ECO:0000256" key="1">
    <source>
        <dbReference type="SAM" id="MobiDB-lite"/>
    </source>
</evidence>
<dbReference type="AlphaFoldDB" id="A0AAD6J5U4"/>
<name>A0AAD6J5U4_DREDA</name>
<dbReference type="InterPro" id="IPR006797">
    <property type="entry name" value="PRELI/MSF1_dom"/>
</dbReference>
<gene>
    <name evidence="3" type="ORF">Dda_0477</name>
</gene>
<evidence type="ECO:0000259" key="2">
    <source>
        <dbReference type="PROSITE" id="PS50904"/>
    </source>
</evidence>
<feature type="domain" description="PRELI/MSF1" evidence="2">
    <location>
        <begin position="279"/>
        <end position="455"/>
    </location>
</feature>
<proteinExistence type="predicted"/>
<dbReference type="EMBL" id="JAQGDS010000001">
    <property type="protein sequence ID" value="KAJ6264332.1"/>
    <property type="molecule type" value="Genomic_DNA"/>
</dbReference>
<dbReference type="Pfam" id="PF04707">
    <property type="entry name" value="PRELI"/>
    <property type="match status" value="1"/>
</dbReference>
<accession>A0AAD6J5U4</accession>